<sequence>MVQFPVRMADWLFQNLPNDILRLLEEKCKQLLTIALVLLKLNLT</sequence>
<dbReference type="InterPro" id="IPR001999">
    <property type="entry name" value="Osteonectin_CS"/>
</dbReference>
<dbReference type="PROSITE" id="PS00613">
    <property type="entry name" value="OSTEONECTIN_2"/>
    <property type="match status" value="1"/>
</dbReference>
<dbReference type="Proteomes" id="UP000267606">
    <property type="component" value="Unassembled WGS sequence"/>
</dbReference>
<protein>
    <submittedName>
        <fullName evidence="3">F-box domain-containing protein</fullName>
    </submittedName>
</protein>
<reference evidence="1 2" key="2">
    <citation type="submission" date="2018-11" db="EMBL/GenBank/DDBJ databases">
        <authorList>
            <consortium name="Pathogen Informatics"/>
        </authorList>
    </citation>
    <scope>NUCLEOTIDE SEQUENCE [LARGE SCALE GENOMIC DNA]</scope>
</reference>
<name>A0A183I8I7_9BILA</name>
<reference evidence="3" key="1">
    <citation type="submission" date="2016-06" db="UniProtKB">
        <authorList>
            <consortium name="WormBaseParasite"/>
        </authorList>
    </citation>
    <scope>IDENTIFICATION</scope>
</reference>
<dbReference type="GO" id="GO:0005615">
    <property type="term" value="C:extracellular space"/>
    <property type="evidence" value="ECO:0007669"/>
    <property type="project" value="InterPro"/>
</dbReference>
<keyword evidence="2" id="KW-1185">Reference proteome</keyword>
<evidence type="ECO:0000313" key="2">
    <source>
        <dbReference type="Proteomes" id="UP000267606"/>
    </source>
</evidence>
<gene>
    <name evidence="1" type="ORF">OFLC_LOCUS16049</name>
</gene>
<evidence type="ECO:0000313" key="3">
    <source>
        <dbReference type="WBParaSite" id="OFLC_0001606201-mRNA-1"/>
    </source>
</evidence>
<evidence type="ECO:0000313" key="1">
    <source>
        <dbReference type="EMBL" id="VDP26495.1"/>
    </source>
</evidence>
<proteinExistence type="predicted"/>
<accession>A0A183I8I7</accession>
<organism evidence="3">
    <name type="scientific">Onchocerca flexuosa</name>
    <dbReference type="NCBI Taxonomy" id="387005"/>
    <lineage>
        <taxon>Eukaryota</taxon>
        <taxon>Metazoa</taxon>
        <taxon>Ecdysozoa</taxon>
        <taxon>Nematoda</taxon>
        <taxon>Chromadorea</taxon>
        <taxon>Rhabditida</taxon>
        <taxon>Spirurina</taxon>
        <taxon>Spiruromorpha</taxon>
        <taxon>Filarioidea</taxon>
        <taxon>Onchocercidae</taxon>
        <taxon>Onchocerca</taxon>
    </lineage>
</organism>
<dbReference type="EMBL" id="UZAJ01043778">
    <property type="protein sequence ID" value="VDP26495.1"/>
    <property type="molecule type" value="Genomic_DNA"/>
</dbReference>
<dbReference type="WBParaSite" id="OFLC_0001606201-mRNA-1">
    <property type="protein sequence ID" value="OFLC_0001606201-mRNA-1"/>
    <property type="gene ID" value="OFLC_0001606201"/>
</dbReference>
<dbReference type="AlphaFoldDB" id="A0A183I8I7"/>